<reference evidence="1" key="2">
    <citation type="submission" date="2018-07" db="EMBL/GenBank/DDBJ databases">
        <authorList>
            <consortium name="NCBI Pathogen Detection Project"/>
        </authorList>
    </citation>
    <scope>NUCLEOTIDE SEQUENCE</scope>
    <source>
        <strain evidence="1">12-6852</strain>
    </source>
</reference>
<gene>
    <name evidence="1" type="ORF">G3430_003031</name>
</gene>
<dbReference type="AlphaFoldDB" id="A0A729KAN6"/>
<comment type="caution">
    <text evidence="1">The sequence shown here is derived from an EMBL/GenBank/DDBJ whole genome shotgun (WGS) entry which is preliminary data.</text>
</comment>
<name>A0A729KAN6_SALHO</name>
<reference evidence="1" key="1">
    <citation type="journal article" date="2018" name="Genome Biol.">
        <title>SKESA: strategic k-mer extension for scrupulous assemblies.</title>
        <authorList>
            <person name="Souvorov A."/>
            <person name="Agarwala R."/>
            <person name="Lipman D.J."/>
        </authorList>
    </citation>
    <scope>NUCLEOTIDE SEQUENCE</scope>
    <source>
        <strain evidence="1">12-6852</strain>
    </source>
</reference>
<protein>
    <submittedName>
        <fullName evidence="1">Inovirus Gp2 family protein</fullName>
    </submittedName>
</protein>
<proteinExistence type="predicted"/>
<accession>A0A729KAN6</accession>
<evidence type="ECO:0000313" key="1">
    <source>
        <dbReference type="EMBL" id="HAE3260747.1"/>
    </source>
</evidence>
<organism evidence="1">
    <name type="scientific">Salmonella enterica subsp. houtenae serovar 18:z36,z38:-</name>
    <dbReference type="NCBI Taxonomy" id="2577510"/>
    <lineage>
        <taxon>Bacteria</taxon>
        <taxon>Pseudomonadati</taxon>
        <taxon>Pseudomonadota</taxon>
        <taxon>Gammaproteobacteria</taxon>
        <taxon>Enterobacterales</taxon>
        <taxon>Enterobacteriaceae</taxon>
        <taxon>Salmonella</taxon>
    </lineage>
</organism>
<dbReference type="EMBL" id="DAAROR010000024">
    <property type="protein sequence ID" value="HAE3260747.1"/>
    <property type="molecule type" value="Genomic_DNA"/>
</dbReference>
<sequence length="206" mass="24552">MLTSEPRWHTDWFLSAILNAHIDAMVNRYSALLALRTDLYYRKGTSHFLQPDHRQMESDIRTLMEIMIRLKPVVGYFWVIEYAPDRRYHAHAVFWLDRHKTQRPYPFAEKAGKYWRDITHQHGYTYRSVFKEHYKSNINRPVYYNDPASIANIRQALSYLAKEEQKDGFYLYGCNDVPAHSERGRPRASGERRQQATLIPPIRYGL</sequence>